<dbReference type="KEGG" id="tdu:QJT80_06860"/>
<organism evidence="1">
    <name type="scientific">Candidatus Thiocaldithrix dubininis</name>
    <dbReference type="NCBI Taxonomy" id="3080823"/>
    <lineage>
        <taxon>Bacteria</taxon>
        <taxon>Pseudomonadati</taxon>
        <taxon>Pseudomonadota</taxon>
        <taxon>Gammaproteobacteria</taxon>
        <taxon>Thiotrichales</taxon>
        <taxon>Thiotrichaceae</taxon>
        <taxon>Candidatus Thiocaldithrix</taxon>
    </lineage>
</organism>
<evidence type="ECO:0000313" key="1">
    <source>
        <dbReference type="EMBL" id="WGZ92197.1"/>
    </source>
</evidence>
<reference evidence="1" key="1">
    <citation type="journal article" date="2023" name="Int. J. Mol. Sci.">
        <title>Metagenomics Revealed a New Genus 'Candidatus Thiocaldithrix dubininis' gen. nov., sp. nov. and a New Species 'Candidatus Thiothrix putei' sp. nov. in the Family Thiotrichaceae, Some Members of Which Have Traits of Both Na+- and H+-Motive Energetics.</title>
        <authorList>
            <person name="Ravin N.V."/>
            <person name="Muntyan M.S."/>
            <person name="Smolyakov D.D."/>
            <person name="Rudenko T.S."/>
            <person name="Beletsky A.V."/>
            <person name="Mardanov A.V."/>
            <person name="Grabovich M.Y."/>
        </authorList>
    </citation>
    <scope>NUCLEOTIDE SEQUENCE</scope>
    <source>
        <strain evidence="1">GKL-01</strain>
    </source>
</reference>
<gene>
    <name evidence="1" type="ORF">QJT80_06860</name>
</gene>
<dbReference type="AlphaFoldDB" id="A0AA95H7D6"/>
<proteinExistence type="predicted"/>
<reference evidence="1" key="2">
    <citation type="submission" date="2023-04" db="EMBL/GenBank/DDBJ databases">
        <authorList>
            <person name="Beletskiy A.V."/>
            <person name="Mardanov A.V."/>
            <person name="Ravin N.V."/>
        </authorList>
    </citation>
    <scope>NUCLEOTIDE SEQUENCE</scope>
    <source>
        <strain evidence="1">GKL-01</strain>
    </source>
</reference>
<sequence>MSLHRHDENLLPRLLRLEGAMERYHDELNHLKTRQDAQHHDMQGIAERLDTLNATISRGQWIISGATGFFMLENMGLSEFLKKVLL</sequence>
<name>A0AA95H7D6_9GAMM</name>
<dbReference type="EMBL" id="CP124755">
    <property type="protein sequence ID" value="WGZ92197.1"/>
    <property type="molecule type" value="Genomic_DNA"/>
</dbReference>
<dbReference type="Proteomes" id="UP001300672">
    <property type="component" value="Chromosome"/>
</dbReference>
<protein>
    <submittedName>
        <fullName evidence="1">Uncharacterized protein</fullName>
    </submittedName>
</protein>
<accession>A0AA95H7D6</accession>